<evidence type="ECO:0000259" key="6">
    <source>
        <dbReference type="PROSITE" id="PS50048"/>
    </source>
</evidence>
<dbReference type="GeneID" id="63724659"/>
<dbReference type="AlphaFoldDB" id="A0A1L9PMX3"/>
<feature type="region of interest" description="Disordered" evidence="5">
    <location>
        <begin position="1"/>
        <end position="23"/>
    </location>
</feature>
<dbReference type="InterPro" id="IPR001138">
    <property type="entry name" value="Zn2Cys6_DnaBD"/>
</dbReference>
<dbReference type="PROSITE" id="PS50048">
    <property type="entry name" value="ZN2_CY6_FUNGAL_2"/>
    <property type="match status" value="1"/>
</dbReference>
<dbReference type="RefSeq" id="XP_040668537.1">
    <property type="nucleotide sequence ID" value="XM_040809148.1"/>
</dbReference>
<dbReference type="SUPFAM" id="SSF57701">
    <property type="entry name" value="Zn2/Cys6 DNA-binding domain"/>
    <property type="match status" value="1"/>
</dbReference>
<dbReference type="PANTHER" id="PTHR37534:SF46">
    <property type="entry name" value="ZN(II)2CYS6 TRANSCRIPTION FACTOR (EUROFUNG)"/>
    <property type="match status" value="1"/>
</dbReference>
<evidence type="ECO:0000313" key="8">
    <source>
        <dbReference type="Proteomes" id="UP000184073"/>
    </source>
</evidence>
<dbReference type="Proteomes" id="UP000184073">
    <property type="component" value="Unassembled WGS sequence"/>
</dbReference>
<dbReference type="EMBL" id="KV878129">
    <property type="protein sequence ID" value="OJJ02775.1"/>
    <property type="molecule type" value="Genomic_DNA"/>
</dbReference>
<sequence length="620" mass="69441">MDRGESVTRTRRPRVERGRSRNGCSTCISKKVKCDEARPHCRRCTRLSLTCEWPLPKSSLASRRRGLGPIKSRDPNWSPTSIMPNDGDDVLSHLSAMTSCMPLTVVDDLSLPQCHGLLSGGSNGNDYQTMDEVSLMLMLSDDISQGVFPTADSSTEKHVLSVAKTPDEEHLDSLLCANALELPGPLAIDNPLAVTDLSFVYAPGASLALGSDDKQAVLFHCKLFASLKSTRAWSCSAHTLFFKKAYDRAMALHFLLAVSHSELAIHYGQGPQPPKESQEHFHRGSQLFLQSRSAFASPDHINMMISFLYMYMFWMRRDHFDSNKLGDLSRAVLAYTRTYGVDTLCASDDILSFDNTFCGSVITVSEQVLLARIIAYLYDRDGFCCFFGCGGYFADYINSAPQKRQKFWLRSRTAFFLPWNDAGYIHGAESEVEDAATLDVYFELIVLHQEINSYSQATATRAITMGPRLQRWLEAIYREHTMLFHRVADQTYHAECTLMTFITATFFYAMQIYLYRARGSLFGGEPIPSGLQDALNSLVSAAYYATKAGSVQLLERFQWSLFIAWLETTDPVHQEWVENNISDPAIKKVLGHVQDIRNQPPAGITMKKIRSLVGEGFAAS</sequence>
<reference evidence="8" key="1">
    <citation type="journal article" date="2017" name="Genome Biol.">
        <title>Comparative genomics reveals high biological diversity and specific adaptations in the industrially and medically important fungal genus Aspergillus.</title>
        <authorList>
            <person name="de Vries R.P."/>
            <person name="Riley R."/>
            <person name="Wiebenga A."/>
            <person name="Aguilar-Osorio G."/>
            <person name="Amillis S."/>
            <person name="Uchima C.A."/>
            <person name="Anderluh G."/>
            <person name="Asadollahi M."/>
            <person name="Askin M."/>
            <person name="Barry K."/>
            <person name="Battaglia E."/>
            <person name="Bayram O."/>
            <person name="Benocci T."/>
            <person name="Braus-Stromeyer S.A."/>
            <person name="Caldana C."/>
            <person name="Canovas D."/>
            <person name="Cerqueira G.C."/>
            <person name="Chen F."/>
            <person name="Chen W."/>
            <person name="Choi C."/>
            <person name="Clum A."/>
            <person name="Dos Santos R.A."/>
            <person name="Damasio A.R."/>
            <person name="Diallinas G."/>
            <person name="Emri T."/>
            <person name="Fekete E."/>
            <person name="Flipphi M."/>
            <person name="Freyberg S."/>
            <person name="Gallo A."/>
            <person name="Gournas C."/>
            <person name="Habgood R."/>
            <person name="Hainaut M."/>
            <person name="Harispe M.L."/>
            <person name="Henrissat B."/>
            <person name="Hilden K.S."/>
            <person name="Hope R."/>
            <person name="Hossain A."/>
            <person name="Karabika E."/>
            <person name="Karaffa L."/>
            <person name="Karanyi Z."/>
            <person name="Krasevec N."/>
            <person name="Kuo A."/>
            <person name="Kusch H."/>
            <person name="LaButti K."/>
            <person name="Lagendijk E.L."/>
            <person name="Lapidus A."/>
            <person name="Levasseur A."/>
            <person name="Lindquist E."/>
            <person name="Lipzen A."/>
            <person name="Logrieco A.F."/>
            <person name="MacCabe A."/>
            <person name="Maekelae M.R."/>
            <person name="Malavazi I."/>
            <person name="Melin P."/>
            <person name="Meyer V."/>
            <person name="Mielnichuk N."/>
            <person name="Miskei M."/>
            <person name="Molnar A.P."/>
            <person name="Mule G."/>
            <person name="Ngan C.Y."/>
            <person name="Orejas M."/>
            <person name="Orosz E."/>
            <person name="Ouedraogo J.P."/>
            <person name="Overkamp K.M."/>
            <person name="Park H.-S."/>
            <person name="Perrone G."/>
            <person name="Piumi F."/>
            <person name="Punt P.J."/>
            <person name="Ram A.F."/>
            <person name="Ramon A."/>
            <person name="Rauscher S."/>
            <person name="Record E."/>
            <person name="Riano-Pachon D.M."/>
            <person name="Robert V."/>
            <person name="Roehrig J."/>
            <person name="Ruller R."/>
            <person name="Salamov A."/>
            <person name="Salih N.S."/>
            <person name="Samson R.A."/>
            <person name="Sandor E."/>
            <person name="Sanguinetti M."/>
            <person name="Schuetze T."/>
            <person name="Sepcic K."/>
            <person name="Shelest E."/>
            <person name="Sherlock G."/>
            <person name="Sophianopoulou V."/>
            <person name="Squina F.M."/>
            <person name="Sun H."/>
            <person name="Susca A."/>
            <person name="Todd R.B."/>
            <person name="Tsang A."/>
            <person name="Unkles S.E."/>
            <person name="van de Wiele N."/>
            <person name="van Rossen-Uffink D."/>
            <person name="Oliveira J.V."/>
            <person name="Vesth T.C."/>
            <person name="Visser J."/>
            <person name="Yu J.-H."/>
            <person name="Zhou M."/>
            <person name="Andersen M.R."/>
            <person name="Archer D.B."/>
            <person name="Baker S.E."/>
            <person name="Benoit I."/>
            <person name="Brakhage A.A."/>
            <person name="Braus G.H."/>
            <person name="Fischer R."/>
            <person name="Frisvad J.C."/>
            <person name="Goldman G.H."/>
            <person name="Houbraken J."/>
            <person name="Oakley B."/>
            <person name="Pocsi I."/>
            <person name="Scazzocchio C."/>
            <person name="Seiboth B."/>
            <person name="vanKuyk P.A."/>
            <person name="Wortman J."/>
            <person name="Dyer P.S."/>
            <person name="Grigoriev I.V."/>
        </authorList>
    </citation>
    <scope>NUCLEOTIDE SEQUENCE [LARGE SCALE GENOMIC DNA]</scope>
    <source>
        <strain evidence="8">CBS 583.65</strain>
    </source>
</reference>
<evidence type="ECO:0000256" key="2">
    <source>
        <dbReference type="ARBA" id="ARBA00023125"/>
    </source>
</evidence>
<gene>
    <name evidence="7" type="ORF">ASPVEDRAFT_193908</name>
</gene>
<dbReference type="Gene3D" id="4.10.240.10">
    <property type="entry name" value="Zn(2)-C6 fungal-type DNA-binding domain"/>
    <property type="match status" value="1"/>
</dbReference>
<dbReference type="GO" id="GO:0000981">
    <property type="term" value="F:DNA-binding transcription factor activity, RNA polymerase II-specific"/>
    <property type="evidence" value="ECO:0007669"/>
    <property type="project" value="InterPro"/>
</dbReference>
<dbReference type="GO" id="GO:0003677">
    <property type="term" value="F:DNA binding"/>
    <property type="evidence" value="ECO:0007669"/>
    <property type="project" value="UniProtKB-KW"/>
</dbReference>
<accession>A0A1L9PMX3</accession>
<evidence type="ECO:0000256" key="3">
    <source>
        <dbReference type="ARBA" id="ARBA00023163"/>
    </source>
</evidence>
<dbReference type="CDD" id="cd00067">
    <property type="entry name" value="GAL4"/>
    <property type="match status" value="1"/>
</dbReference>
<dbReference type="VEuPathDB" id="FungiDB:ASPVEDRAFT_193908"/>
<evidence type="ECO:0000256" key="4">
    <source>
        <dbReference type="ARBA" id="ARBA00023242"/>
    </source>
</evidence>
<organism evidence="7 8">
    <name type="scientific">Aspergillus versicolor CBS 583.65</name>
    <dbReference type="NCBI Taxonomy" id="1036611"/>
    <lineage>
        <taxon>Eukaryota</taxon>
        <taxon>Fungi</taxon>
        <taxon>Dikarya</taxon>
        <taxon>Ascomycota</taxon>
        <taxon>Pezizomycotina</taxon>
        <taxon>Eurotiomycetes</taxon>
        <taxon>Eurotiomycetidae</taxon>
        <taxon>Eurotiales</taxon>
        <taxon>Aspergillaceae</taxon>
        <taxon>Aspergillus</taxon>
        <taxon>Aspergillus subgen. Nidulantes</taxon>
    </lineage>
</organism>
<keyword evidence="8" id="KW-1185">Reference proteome</keyword>
<feature type="compositionally biased region" description="Basic and acidic residues" evidence="5">
    <location>
        <begin position="1"/>
        <end position="19"/>
    </location>
</feature>
<keyword evidence="4" id="KW-0539">Nucleus</keyword>
<keyword evidence="3" id="KW-0804">Transcription</keyword>
<proteinExistence type="predicted"/>
<feature type="domain" description="Zn(2)-C6 fungal-type" evidence="6">
    <location>
        <begin position="23"/>
        <end position="53"/>
    </location>
</feature>
<keyword evidence="2" id="KW-0238">DNA-binding</keyword>
<evidence type="ECO:0000256" key="1">
    <source>
        <dbReference type="ARBA" id="ARBA00023015"/>
    </source>
</evidence>
<dbReference type="SMART" id="SM00066">
    <property type="entry name" value="GAL4"/>
    <property type="match status" value="1"/>
</dbReference>
<evidence type="ECO:0000313" key="7">
    <source>
        <dbReference type="EMBL" id="OJJ02775.1"/>
    </source>
</evidence>
<dbReference type="OrthoDB" id="4356994at2759"/>
<keyword evidence="1" id="KW-0805">Transcription regulation</keyword>
<protein>
    <recommendedName>
        <fullName evidence="6">Zn(2)-C6 fungal-type domain-containing protein</fullName>
    </recommendedName>
</protein>
<dbReference type="PANTHER" id="PTHR37534">
    <property type="entry name" value="TRANSCRIPTIONAL ACTIVATOR PROTEIN UGA3"/>
    <property type="match status" value="1"/>
</dbReference>
<dbReference type="Pfam" id="PF00172">
    <property type="entry name" value="Zn_clus"/>
    <property type="match status" value="1"/>
</dbReference>
<evidence type="ECO:0000256" key="5">
    <source>
        <dbReference type="SAM" id="MobiDB-lite"/>
    </source>
</evidence>
<name>A0A1L9PMX3_ASPVE</name>
<dbReference type="GO" id="GO:0008270">
    <property type="term" value="F:zinc ion binding"/>
    <property type="evidence" value="ECO:0007669"/>
    <property type="project" value="InterPro"/>
</dbReference>
<dbReference type="InterPro" id="IPR036864">
    <property type="entry name" value="Zn2-C6_fun-type_DNA-bd_sf"/>
</dbReference>